<organism evidence="1 2">
    <name type="scientific">Dentiscutata erythropus</name>
    <dbReference type="NCBI Taxonomy" id="1348616"/>
    <lineage>
        <taxon>Eukaryota</taxon>
        <taxon>Fungi</taxon>
        <taxon>Fungi incertae sedis</taxon>
        <taxon>Mucoromycota</taxon>
        <taxon>Glomeromycotina</taxon>
        <taxon>Glomeromycetes</taxon>
        <taxon>Diversisporales</taxon>
        <taxon>Gigasporaceae</taxon>
        <taxon>Dentiscutata</taxon>
    </lineage>
</organism>
<reference evidence="1" key="1">
    <citation type="submission" date="2021-06" db="EMBL/GenBank/DDBJ databases">
        <authorList>
            <person name="Kallberg Y."/>
            <person name="Tangrot J."/>
            <person name="Rosling A."/>
        </authorList>
    </citation>
    <scope>NUCLEOTIDE SEQUENCE</scope>
    <source>
        <strain evidence="1">MA453B</strain>
    </source>
</reference>
<sequence length="104" mass="12117">MFLKKAKNFVLTVEAEDNQRSAEIESNNAINILNQHYQDKSEAKNENVLDEEYNVTYDIINEYSNDDKNQKCEINRKGYNKPDNVIAEMDNKNEVGDIKVEGNW</sequence>
<dbReference type="OrthoDB" id="2491762at2759"/>
<protein>
    <submittedName>
        <fullName evidence="1">18576_t:CDS:1</fullName>
    </submittedName>
</protein>
<name>A0A9N9AIJ0_9GLOM</name>
<evidence type="ECO:0000313" key="1">
    <source>
        <dbReference type="EMBL" id="CAG8531808.1"/>
    </source>
</evidence>
<accession>A0A9N9AIJ0</accession>
<comment type="caution">
    <text evidence="1">The sequence shown here is derived from an EMBL/GenBank/DDBJ whole genome shotgun (WGS) entry which is preliminary data.</text>
</comment>
<dbReference type="Proteomes" id="UP000789405">
    <property type="component" value="Unassembled WGS sequence"/>
</dbReference>
<gene>
    <name evidence="1" type="ORF">DERYTH_LOCUS4380</name>
</gene>
<dbReference type="EMBL" id="CAJVPY010001675">
    <property type="protein sequence ID" value="CAG8531808.1"/>
    <property type="molecule type" value="Genomic_DNA"/>
</dbReference>
<evidence type="ECO:0000313" key="2">
    <source>
        <dbReference type="Proteomes" id="UP000789405"/>
    </source>
</evidence>
<dbReference type="AlphaFoldDB" id="A0A9N9AIJ0"/>
<keyword evidence="2" id="KW-1185">Reference proteome</keyword>
<proteinExistence type="predicted"/>